<evidence type="ECO:0000256" key="9">
    <source>
        <dbReference type="ARBA" id="ARBA00034328"/>
    </source>
</evidence>
<evidence type="ECO:0000256" key="10">
    <source>
        <dbReference type="ARBA" id="ARBA00034345"/>
    </source>
</evidence>
<evidence type="ECO:0000256" key="11">
    <source>
        <dbReference type="ARBA" id="ARBA00047859"/>
    </source>
</evidence>
<proteinExistence type="inferred from homology"/>
<comment type="catalytic activity">
    <reaction evidence="13">
        <text>dibenzothiophene + 2 FMNH2 + 2 O2 = dibenzothiophene 5,5-dioxide + 2 FMN + 2 H2O + 2 H(+)</text>
        <dbReference type="Rhea" id="RHEA:49072"/>
        <dbReference type="ChEBI" id="CHEBI:15377"/>
        <dbReference type="ChEBI" id="CHEBI:15378"/>
        <dbReference type="ChEBI" id="CHEBI:15379"/>
        <dbReference type="ChEBI" id="CHEBI:23681"/>
        <dbReference type="ChEBI" id="CHEBI:57618"/>
        <dbReference type="ChEBI" id="CHEBI:58210"/>
        <dbReference type="ChEBI" id="CHEBI:90356"/>
        <dbReference type="EC" id="1.14.14.21"/>
    </reaction>
</comment>
<dbReference type="Gene3D" id="1.10.540.10">
    <property type="entry name" value="Acyl-CoA dehydrogenase/oxidase, N-terminal domain"/>
    <property type="match status" value="1"/>
</dbReference>
<dbReference type="AlphaFoldDB" id="A0A7Z2ZPT2"/>
<accession>A0A7Z2ZPT2</accession>
<dbReference type="Gene3D" id="3.40.190.10">
    <property type="entry name" value="Periplasmic binding protein-like II"/>
    <property type="match status" value="1"/>
</dbReference>
<dbReference type="GO" id="GO:0006552">
    <property type="term" value="P:L-leucine catabolic process"/>
    <property type="evidence" value="ECO:0007669"/>
    <property type="project" value="TreeGrafter"/>
</dbReference>
<dbReference type="InterPro" id="IPR013786">
    <property type="entry name" value="AcylCoA_DH/ox_N"/>
</dbReference>
<evidence type="ECO:0000256" key="1">
    <source>
        <dbReference type="ARBA" id="ARBA00004496"/>
    </source>
</evidence>
<evidence type="ECO:0000256" key="13">
    <source>
        <dbReference type="ARBA" id="ARBA00049456"/>
    </source>
</evidence>
<name>A0A7Z2ZPT2_9BACL</name>
<dbReference type="InterPro" id="IPR023922">
    <property type="entry name" value="S04_starv_induced_SfnB"/>
</dbReference>
<dbReference type="SUPFAM" id="SSF53850">
    <property type="entry name" value="Periplasmic binding protein-like II"/>
    <property type="match status" value="1"/>
</dbReference>
<sequence>MSVKIEAQTVTEPEVADAIGLAYKLGELPLDLRRRGIPAIRYAGAEGNGGLKFRTNTATEYTLQFESPVRALRRLSSGEDIRIVGITLQYRREAILVRSESPLRTLADLKNTKLGIASCGNPEDAIRIREAEKNLDVALARTGISSERPNWIELHREGADGLHAGRRELQALLLGKVEAVYEGRALAAKTRRLLGVRELEDYISYKPAVAVLTASAGLIAEHPEWVERTLAHISLASDWASENRDEVNRFAAKQLGLPEDAVESVFSECLYEQFGTTVTNDKWSHLVRLKRELQEIGLLKPDFSLDDALDQATTQRAQSLIDGGQIEIPQSEPISLYAESDLARSFFTDRRPARLLAGDEDALEAARTFAAEIRPGASDRDRRRKLPLGEMKRLAELGLLGLVVPKAYGGPDVSTRTLVEIFKLISHADGSIGQIPQNHHFFLKSIELIGSEDQKSFFFGEVLKGAQFGNALAERSGGKREKRISTTIRKSDGEEIYELSGSKYYSTGALYSHWIPVTALDEEEKRVTAFVPRHAPGVTVLDDWSGIGQRTTASGTVVLREVKVPERHRFQHWKIFEGPQYFSAFGQIMHAAIDVGIARAALEDAASFVREHSRPSFGSGAASASEEPDLIRRFGELGIRLQAAEALLDRAADAIDAARKVLNPETAGHAALTVDSAKWLVTETAIEITNALFEVAGTSSMDRKHNYDRHWRNVRIHTLHDPARLKLHNVGKWFLNGIYHEYKV</sequence>
<evidence type="ECO:0000256" key="2">
    <source>
        <dbReference type="ARBA" id="ARBA00022630"/>
    </source>
</evidence>
<dbReference type="EC" id="1.14.14.21" evidence="9"/>
<comment type="catalytic activity">
    <reaction evidence="11">
        <text>dibenzothiophene + FMNH2 + O2 = dibenzothiophene 5-oxide + FMN + H2O + H(+)</text>
        <dbReference type="Rhea" id="RHEA:49076"/>
        <dbReference type="ChEBI" id="CHEBI:15377"/>
        <dbReference type="ChEBI" id="CHEBI:15378"/>
        <dbReference type="ChEBI" id="CHEBI:15379"/>
        <dbReference type="ChEBI" id="CHEBI:23681"/>
        <dbReference type="ChEBI" id="CHEBI:23683"/>
        <dbReference type="ChEBI" id="CHEBI:57618"/>
        <dbReference type="ChEBI" id="CHEBI:58210"/>
    </reaction>
</comment>
<dbReference type="Gene3D" id="3.40.190.270">
    <property type="match status" value="1"/>
</dbReference>
<comment type="subcellular location">
    <subcellularLocation>
        <location evidence="1">Cytoplasm</location>
    </subcellularLocation>
</comment>
<dbReference type="Proteomes" id="UP000502248">
    <property type="component" value="Chromosome"/>
</dbReference>
<keyword evidence="2" id="KW-0285">Flavoprotein</keyword>
<comment type="catalytic activity">
    <reaction evidence="12">
        <text>dibenzothiophene 5-oxide + FMNH2 + O2 = dibenzothiophene 5,5-dioxide + FMN + H2O + H(+)</text>
        <dbReference type="Rhea" id="RHEA:49080"/>
        <dbReference type="ChEBI" id="CHEBI:15377"/>
        <dbReference type="ChEBI" id="CHEBI:15378"/>
        <dbReference type="ChEBI" id="CHEBI:15379"/>
        <dbReference type="ChEBI" id="CHEBI:23683"/>
        <dbReference type="ChEBI" id="CHEBI:57618"/>
        <dbReference type="ChEBI" id="CHEBI:58210"/>
        <dbReference type="ChEBI" id="CHEBI:90356"/>
    </reaction>
</comment>
<dbReference type="PANTHER" id="PTHR43884">
    <property type="entry name" value="ACYL-COA DEHYDROGENASE"/>
    <property type="match status" value="1"/>
</dbReference>
<keyword evidence="18" id="KW-1185">Reference proteome</keyword>
<dbReference type="InterPro" id="IPR036250">
    <property type="entry name" value="AcylCo_DH-like_C"/>
</dbReference>
<evidence type="ECO:0000256" key="8">
    <source>
        <dbReference type="ARBA" id="ARBA00034317"/>
    </source>
</evidence>
<dbReference type="Pfam" id="PF02771">
    <property type="entry name" value="Acyl-CoA_dh_N"/>
    <property type="match status" value="1"/>
</dbReference>
<keyword evidence="5 17" id="KW-0560">Oxidoreductase</keyword>
<evidence type="ECO:0000256" key="12">
    <source>
        <dbReference type="ARBA" id="ARBA00048445"/>
    </source>
</evidence>
<dbReference type="InterPro" id="IPR006091">
    <property type="entry name" value="Acyl-CoA_Oxase/DH_mid-dom"/>
</dbReference>
<gene>
    <name evidence="17" type="ORF">HH215_26040</name>
</gene>
<evidence type="ECO:0000259" key="15">
    <source>
        <dbReference type="Pfam" id="PF02771"/>
    </source>
</evidence>
<evidence type="ECO:0000256" key="6">
    <source>
        <dbReference type="ARBA" id="ARBA00023033"/>
    </source>
</evidence>
<organism evidence="17 18">
    <name type="scientific">Cohnella herbarum</name>
    <dbReference type="NCBI Taxonomy" id="2728023"/>
    <lineage>
        <taxon>Bacteria</taxon>
        <taxon>Bacillati</taxon>
        <taxon>Bacillota</taxon>
        <taxon>Bacilli</taxon>
        <taxon>Bacillales</taxon>
        <taxon>Paenibacillaceae</taxon>
        <taxon>Cohnella</taxon>
    </lineage>
</organism>
<dbReference type="KEGG" id="cheb:HH215_26040"/>
<dbReference type="Gene3D" id="2.40.110.10">
    <property type="entry name" value="Butyryl-CoA Dehydrogenase, subunit A, domain 2"/>
    <property type="match status" value="1"/>
</dbReference>
<evidence type="ECO:0000256" key="5">
    <source>
        <dbReference type="ARBA" id="ARBA00023002"/>
    </source>
</evidence>
<dbReference type="GO" id="GO:0004497">
    <property type="term" value="F:monooxygenase activity"/>
    <property type="evidence" value="ECO:0007669"/>
    <property type="project" value="UniProtKB-KW"/>
</dbReference>
<reference evidence="17 18" key="1">
    <citation type="submission" date="2020-04" db="EMBL/GenBank/DDBJ databases">
        <title>Genome sequencing of novel species.</title>
        <authorList>
            <person name="Heo J."/>
            <person name="Kim S.-J."/>
            <person name="Kim J.-S."/>
            <person name="Hong S.-B."/>
            <person name="Kwon S.-W."/>
        </authorList>
    </citation>
    <scope>NUCLEOTIDE SEQUENCE [LARGE SCALE GENOMIC DNA]</scope>
    <source>
        <strain evidence="17 18">MFER-1</strain>
    </source>
</reference>
<dbReference type="Gene3D" id="1.20.140.10">
    <property type="entry name" value="Butyryl-CoA Dehydrogenase, subunit A, domain 3"/>
    <property type="match status" value="1"/>
</dbReference>
<evidence type="ECO:0000256" key="7">
    <source>
        <dbReference type="ARBA" id="ARBA00034307"/>
    </source>
</evidence>
<dbReference type="EMBL" id="CP051680">
    <property type="protein sequence ID" value="QJD86287.1"/>
    <property type="molecule type" value="Genomic_DNA"/>
</dbReference>
<dbReference type="InterPro" id="IPR009100">
    <property type="entry name" value="AcylCoA_DH/oxidase_NM_dom_sf"/>
</dbReference>
<dbReference type="GO" id="GO:0050660">
    <property type="term" value="F:flavin adenine dinucleotide binding"/>
    <property type="evidence" value="ECO:0007669"/>
    <property type="project" value="InterPro"/>
</dbReference>
<dbReference type="InterPro" id="IPR037069">
    <property type="entry name" value="AcylCoA_DH/ox_N_sf"/>
</dbReference>
<dbReference type="GO" id="GO:0005737">
    <property type="term" value="C:cytoplasm"/>
    <property type="evidence" value="ECO:0007669"/>
    <property type="project" value="UniProtKB-SubCell"/>
</dbReference>
<dbReference type="RefSeq" id="WP_169282536.1">
    <property type="nucleotide sequence ID" value="NZ_CP051680.1"/>
</dbReference>
<evidence type="ECO:0000313" key="17">
    <source>
        <dbReference type="EMBL" id="QJD86287.1"/>
    </source>
</evidence>
<evidence type="ECO:0000259" key="16">
    <source>
        <dbReference type="Pfam" id="PF08028"/>
    </source>
</evidence>
<keyword evidence="4" id="KW-0547">Nucleotide-binding</keyword>
<protein>
    <recommendedName>
        <fullName evidence="10">Dibenzothiophene monooxygenase</fullName>
        <ecNumber evidence="9">1.14.14.21</ecNumber>
    </recommendedName>
</protein>
<keyword evidence="6" id="KW-0503">Monooxygenase</keyword>
<dbReference type="Pfam" id="PF08028">
    <property type="entry name" value="Acyl-CoA_dh_2"/>
    <property type="match status" value="1"/>
</dbReference>
<feature type="domain" description="Acyl-CoA dehydrogenase C-terminal" evidence="16">
    <location>
        <begin position="588"/>
        <end position="720"/>
    </location>
</feature>
<dbReference type="SUPFAM" id="SSF47203">
    <property type="entry name" value="Acyl-CoA dehydrogenase C-terminal domain-like"/>
    <property type="match status" value="1"/>
</dbReference>
<dbReference type="InterPro" id="IPR013107">
    <property type="entry name" value="Acyl-CoA_DH_C"/>
</dbReference>
<feature type="domain" description="Acyl-CoA dehydrogenase/oxidase N-terminal" evidence="15">
    <location>
        <begin position="363"/>
        <end position="465"/>
    </location>
</feature>
<evidence type="ECO:0000313" key="18">
    <source>
        <dbReference type="Proteomes" id="UP000502248"/>
    </source>
</evidence>
<feature type="domain" description="Acyl-CoA oxidase/dehydrogenase middle" evidence="14">
    <location>
        <begin position="471"/>
        <end position="562"/>
    </location>
</feature>
<dbReference type="PANTHER" id="PTHR43884:SF12">
    <property type="entry name" value="ISOVALERYL-COA DEHYDROGENASE, MITOCHONDRIAL-RELATED"/>
    <property type="match status" value="1"/>
</dbReference>
<evidence type="ECO:0000256" key="4">
    <source>
        <dbReference type="ARBA" id="ARBA00022741"/>
    </source>
</evidence>
<keyword evidence="3" id="KW-0288">FMN</keyword>
<comment type="similarity">
    <text evidence="8">Belongs to the DszC flavin monooxygenase family.</text>
</comment>
<evidence type="ECO:0000256" key="3">
    <source>
        <dbReference type="ARBA" id="ARBA00022643"/>
    </source>
</evidence>
<dbReference type="SUPFAM" id="SSF56645">
    <property type="entry name" value="Acyl-CoA dehydrogenase NM domain-like"/>
    <property type="match status" value="1"/>
</dbReference>
<dbReference type="GO" id="GO:0008470">
    <property type="term" value="F:3-methylbutanoyl-CoA dehydrogenase activity"/>
    <property type="evidence" value="ECO:0007669"/>
    <property type="project" value="TreeGrafter"/>
</dbReference>
<comment type="pathway">
    <text evidence="7">Sulfur metabolism; dibenzothiophene degradation.</text>
</comment>
<dbReference type="NCBIfam" id="TIGR04022">
    <property type="entry name" value="sulfur_SfnB"/>
    <property type="match status" value="1"/>
</dbReference>
<dbReference type="Pfam" id="PF02770">
    <property type="entry name" value="Acyl-CoA_dh_M"/>
    <property type="match status" value="1"/>
</dbReference>
<evidence type="ECO:0000259" key="14">
    <source>
        <dbReference type="Pfam" id="PF02770"/>
    </source>
</evidence>
<dbReference type="InterPro" id="IPR046373">
    <property type="entry name" value="Acyl-CoA_Oxase/DH_mid-dom_sf"/>
</dbReference>